<dbReference type="InterPro" id="IPR000421">
    <property type="entry name" value="FA58C"/>
</dbReference>
<evidence type="ECO:0000259" key="1">
    <source>
        <dbReference type="PROSITE" id="PS50022"/>
    </source>
</evidence>
<dbReference type="AlphaFoldDB" id="A0A9X0CS44"/>
<organism evidence="2 3">
    <name type="scientific">Desmophyllum pertusum</name>
    <dbReference type="NCBI Taxonomy" id="174260"/>
    <lineage>
        <taxon>Eukaryota</taxon>
        <taxon>Metazoa</taxon>
        <taxon>Cnidaria</taxon>
        <taxon>Anthozoa</taxon>
        <taxon>Hexacorallia</taxon>
        <taxon>Scleractinia</taxon>
        <taxon>Caryophylliina</taxon>
        <taxon>Caryophylliidae</taxon>
        <taxon>Desmophyllum</taxon>
    </lineage>
</organism>
<accession>A0A9X0CS44</accession>
<reference evidence="2" key="1">
    <citation type="submission" date="2023-01" db="EMBL/GenBank/DDBJ databases">
        <title>Genome assembly of the deep-sea coral Lophelia pertusa.</title>
        <authorList>
            <person name="Herrera S."/>
            <person name="Cordes E."/>
        </authorList>
    </citation>
    <scope>NUCLEOTIDE SEQUENCE</scope>
    <source>
        <strain evidence="2">USNM1676648</strain>
        <tissue evidence="2">Polyp</tissue>
    </source>
</reference>
<dbReference type="PROSITE" id="PS50022">
    <property type="entry name" value="FA58C_3"/>
    <property type="match status" value="1"/>
</dbReference>
<dbReference type="Gene3D" id="2.60.120.260">
    <property type="entry name" value="Galactose-binding domain-like"/>
    <property type="match status" value="2"/>
</dbReference>
<protein>
    <recommendedName>
        <fullName evidence="1">F5/8 type C domain-containing protein</fullName>
    </recommendedName>
</protein>
<dbReference type="InterPro" id="IPR008979">
    <property type="entry name" value="Galactose-bd-like_sf"/>
</dbReference>
<comment type="caution">
    <text evidence="2">The sequence shown here is derived from an EMBL/GenBank/DDBJ whole genome shotgun (WGS) entry which is preliminary data.</text>
</comment>
<name>A0A9X0CS44_9CNID</name>
<dbReference type="SUPFAM" id="SSF49785">
    <property type="entry name" value="Galactose-binding domain-like"/>
    <property type="match status" value="2"/>
</dbReference>
<keyword evidence="3" id="KW-1185">Reference proteome</keyword>
<sequence length="285" mass="32530">MGTTKHGKGETHNITTWFRARYTLLGNQSADDEEEQWFPYYFIFYTPACDAFGPLHSVLKESHFSASTLIKPSSVKSGRAPYYARLTQPSFWQEADQKVRSRNEYIALEFAKKVQFEMLALKTFEPEKVNSLRLYTSDDEIHWKTHPRKTINGLEYLVNSDYGLISIIAISPAITSHYGNPLGVESGVILDHQFSSSSAARASFEPFKARLNSDAAWCMAANSLSEYLQIDLLTQHFIQQVATQNKYVGDYAQKLQSITSYYLQYGLIESGAFEYYQQNGDRKVK</sequence>
<dbReference type="OrthoDB" id="6355129at2759"/>
<evidence type="ECO:0000313" key="2">
    <source>
        <dbReference type="EMBL" id="KAJ7371459.1"/>
    </source>
</evidence>
<dbReference type="PANTHER" id="PTHR24543">
    <property type="entry name" value="MULTICOPPER OXIDASE-RELATED"/>
    <property type="match status" value="1"/>
</dbReference>
<dbReference type="EMBL" id="MU826846">
    <property type="protein sequence ID" value="KAJ7371459.1"/>
    <property type="molecule type" value="Genomic_DNA"/>
</dbReference>
<proteinExistence type="predicted"/>
<feature type="domain" description="F5/8 type C" evidence="1">
    <location>
        <begin position="177"/>
        <end position="285"/>
    </location>
</feature>
<gene>
    <name evidence="2" type="ORF">OS493_025358</name>
</gene>
<dbReference type="Proteomes" id="UP001163046">
    <property type="component" value="Unassembled WGS sequence"/>
</dbReference>
<evidence type="ECO:0000313" key="3">
    <source>
        <dbReference type="Proteomes" id="UP001163046"/>
    </source>
</evidence>